<keyword evidence="3" id="KW-1185">Reference proteome</keyword>
<gene>
    <name evidence="2" type="ORF">AGI3411_05552</name>
</gene>
<evidence type="ECO:0000256" key="1">
    <source>
        <dbReference type="SAM" id="SignalP"/>
    </source>
</evidence>
<dbReference type="RefSeq" id="WP_129530566.1">
    <property type="nucleotide sequence ID" value="NZ_UFQB01000036.1"/>
</dbReference>
<feature type="chain" id="PRO_5019015482" evidence="1">
    <location>
        <begin position="25"/>
        <end position="197"/>
    </location>
</feature>
<evidence type="ECO:0000313" key="2">
    <source>
        <dbReference type="EMBL" id="SSW72391.1"/>
    </source>
</evidence>
<dbReference type="OrthoDB" id="8654369at2"/>
<evidence type="ECO:0000313" key="3">
    <source>
        <dbReference type="Proteomes" id="UP000289184"/>
    </source>
</evidence>
<feature type="signal peptide" evidence="1">
    <location>
        <begin position="1"/>
        <end position="24"/>
    </location>
</feature>
<keyword evidence="1" id="KW-0732">Signal</keyword>
<proteinExistence type="predicted"/>
<reference evidence="2 3" key="1">
    <citation type="submission" date="2018-07" db="EMBL/GenBank/DDBJ databases">
        <authorList>
            <person name="Peeters C."/>
        </authorList>
    </citation>
    <scope>NUCLEOTIDE SEQUENCE [LARGE SCALE GENOMIC DNA]</scope>
    <source>
        <strain evidence="2 3">LMG 3411</strain>
    </source>
</reference>
<name>A0A446CX14_9BURK</name>
<organism evidence="2 3">
    <name type="scientific">Achromobacter agilis</name>
    <dbReference type="NCBI Taxonomy" id="1353888"/>
    <lineage>
        <taxon>Bacteria</taxon>
        <taxon>Pseudomonadati</taxon>
        <taxon>Pseudomonadota</taxon>
        <taxon>Betaproteobacteria</taxon>
        <taxon>Burkholderiales</taxon>
        <taxon>Alcaligenaceae</taxon>
        <taxon>Achromobacter</taxon>
    </lineage>
</organism>
<protein>
    <submittedName>
        <fullName evidence="2">Uncharacterized protein</fullName>
    </submittedName>
</protein>
<dbReference type="AlphaFoldDB" id="A0A446CX14"/>
<dbReference type="Proteomes" id="UP000289184">
    <property type="component" value="Unassembled WGS sequence"/>
</dbReference>
<sequence>MSKPGAIHLAALCAALAVSGLTKAARAETIAMPPGLSIQLPEGWVLEGSPEGVVSKTGLRRVQFACESDACEQTQETCTILTRDGQMEGDGDAGKLREMYASPLKRYSRLRAVLRATGPDAGIRKPLERVRIGDREWYRVETDARHNYKSGLYAETVIDGRYVGVICKSCETGEERHSSGLQIMKSMQSNAGVSAPH</sequence>
<accession>A0A446CX14</accession>
<dbReference type="EMBL" id="UFQB01000036">
    <property type="protein sequence ID" value="SSW72391.1"/>
    <property type="molecule type" value="Genomic_DNA"/>
</dbReference>